<evidence type="ECO:0000313" key="3">
    <source>
        <dbReference type="Proteomes" id="UP000291949"/>
    </source>
</evidence>
<comment type="caution">
    <text evidence="2">The sequence shown here is derived from an EMBL/GenBank/DDBJ whole genome shotgun (WGS) entry which is preliminary data.</text>
</comment>
<name>A0A7Z7YW35_STACP</name>
<dbReference type="RefSeq" id="WP_023350634.1">
    <property type="nucleotide sequence ID" value="NZ_AP014956.1"/>
</dbReference>
<feature type="transmembrane region" description="Helical" evidence="1">
    <location>
        <begin position="64"/>
        <end position="82"/>
    </location>
</feature>
<feature type="transmembrane region" description="Helical" evidence="1">
    <location>
        <begin position="7"/>
        <end position="28"/>
    </location>
</feature>
<reference evidence="2 3" key="1">
    <citation type="journal article" date="2019" name="Sci. Transl. Med.">
        <title>Quorum sensing between bacterial species on the skin protects against epidermal injury in atopic dermatitis.</title>
        <authorList>
            <person name="Williams M.R."/>
        </authorList>
    </citation>
    <scope>NUCLEOTIDE SEQUENCE [LARGE SCALE GENOMIC DNA]</scope>
    <source>
        <strain evidence="2 3">H8</strain>
    </source>
</reference>
<dbReference type="EMBL" id="SCHC01000001">
    <property type="protein sequence ID" value="TBW77776.1"/>
    <property type="molecule type" value="Genomic_DNA"/>
</dbReference>
<evidence type="ECO:0000256" key="1">
    <source>
        <dbReference type="SAM" id="Phobius"/>
    </source>
</evidence>
<feature type="transmembrane region" description="Helical" evidence="1">
    <location>
        <begin position="34"/>
        <end position="57"/>
    </location>
</feature>
<keyword evidence="1" id="KW-0812">Transmembrane</keyword>
<sequence length="85" mass="9787">MKIFSINVINILLTILFIAFNVLITYNANVDNQLWLIPGLCICGVALFTSLIIAIIYTDLLSEIIFFINIVLALYYIYPIFYDFL</sequence>
<accession>A0A7Z7YW35</accession>
<organism evidence="2 3">
    <name type="scientific">Staphylococcus capitis</name>
    <dbReference type="NCBI Taxonomy" id="29388"/>
    <lineage>
        <taxon>Bacteria</taxon>
        <taxon>Bacillati</taxon>
        <taxon>Bacillota</taxon>
        <taxon>Bacilli</taxon>
        <taxon>Bacillales</taxon>
        <taxon>Staphylococcaceae</taxon>
        <taxon>Staphylococcus</taxon>
    </lineage>
</organism>
<keyword evidence="1" id="KW-0472">Membrane</keyword>
<gene>
    <name evidence="2" type="ORF">EQ811_01550</name>
</gene>
<keyword evidence="1" id="KW-1133">Transmembrane helix</keyword>
<dbReference type="NCBIfam" id="NF047369">
    <property type="entry name" value="antitoxin_TsaA"/>
    <property type="match status" value="1"/>
</dbReference>
<protein>
    <submittedName>
        <fullName evidence="2">Uncharacterized protein</fullName>
    </submittedName>
</protein>
<dbReference type="AlphaFoldDB" id="A0A7Z7YW35"/>
<dbReference type="GeneID" id="93670104"/>
<proteinExistence type="predicted"/>
<evidence type="ECO:0000313" key="2">
    <source>
        <dbReference type="EMBL" id="TBW77776.1"/>
    </source>
</evidence>
<dbReference type="Proteomes" id="UP000291949">
    <property type="component" value="Unassembled WGS sequence"/>
</dbReference>